<dbReference type="SUPFAM" id="SSF81593">
    <property type="entry name" value="Nucleotidyltransferase substrate binding subunit/domain"/>
    <property type="match status" value="1"/>
</dbReference>
<protein>
    <recommendedName>
        <fullName evidence="3">HEPN domain-containing protein</fullName>
    </recommendedName>
</protein>
<keyword evidence="2" id="KW-1185">Reference proteome</keyword>
<gene>
    <name evidence="1" type="ORF">VB264_19605</name>
</gene>
<name>A0ABU5QSN6_9BACT</name>
<organism evidence="1 2">
    <name type="scientific">Arcicella aquatica</name>
    <dbReference type="NCBI Taxonomy" id="217141"/>
    <lineage>
        <taxon>Bacteria</taxon>
        <taxon>Pseudomonadati</taxon>
        <taxon>Bacteroidota</taxon>
        <taxon>Cytophagia</taxon>
        <taxon>Cytophagales</taxon>
        <taxon>Flectobacillaceae</taxon>
        <taxon>Arcicella</taxon>
    </lineage>
</organism>
<dbReference type="RefSeq" id="WP_309923518.1">
    <property type="nucleotide sequence ID" value="NZ_JAYFUL010000042.1"/>
</dbReference>
<dbReference type="EMBL" id="JAYFUL010000042">
    <property type="protein sequence ID" value="MEA5260013.1"/>
    <property type="molecule type" value="Genomic_DNA"/>
</dbReference>
<sequence length="130" mass="14786">MISKQDLINLYTERIEDAQVLYDGGRFNGSYYLCGYAVEIALKHSICNVLNWSGFPNTGKEFESKKSLKTHSLDDLLAFTGKEILIKSSHMADWSTVNNWNPESRYNNTIIDAKTAQGMIDSTKRLIQML</sequence>
<proteinExistence type="predicted"/>
<dbReference type="Gene3D" id="1.20.120.330">
    <property type="entry name" value="Nucleotidyltransferases domain 2"/>
    <property type="match status" value="1"/>
</dbReference>
<evidence type="ECO:0000313" key="1">
    <source>
        <dbReference type="EMBL" id="MEA5260013.1"/>
    </source>
</evidence>
<dbReference type="Proteomes" id="UP001304671">
    <property type="component" value="Unassembled WGS sequence"/>
</dbReference>
<comment type="caution">
    <text evidence="1">The sequence shown here is derived from an EMBL/GenBank/DDBJ whole genome shotgun (WGS) entry which is preliminary data.</text>
</comment>
<accession>A0ABU5QSN6</accession>
<evidence type="ECO:0008006" key="3">
    <source>
        <dbReference type="Google" id="ProtNLM"/>
    </source>
</evidence>
<reference evidence="1 2" key="1">
    <citation type="submission" date="2023-12" db="EMBL/GenBank/DDBJ databases">
        <title>Novel species of the genus Arcicella isolated from rivers.</title>
        <authorList>
            <person name="Lu H."/>
        </authorList>
    </citation>
    <scope>NUCLEOTIDE SEQUENCE [LARGE SCALE GENOMIC DNA]</scope>
    <source>
        <strain evidence="1 2">LMG 21963</strain>
    </source>
</reference>
<evidence type="ECO:0000313" key="2">
    <source>
        <dbReference type="Proteomes" id="UP001304671"/>
    </source>
</evidence>